<proteinExistence type="predicted"/>
<evidence type="ECO:0000313" key="4">
    <source>
        <dbReference type="Proteomes" id="UP000024376"/>
    </source>
</evidence>
<sequence>MPLPGLGDDCLEVDQDFFISLYGTDEVFTAEGIDLRLRTYTNKRSQMWKCVRDGNNRFAFKNQATGGFLGGVKYENMGASARNQGALECLIFTKLTTGGYELTVPVGGRLSHVRRFVDSGGPYMAKTTKFAQPIGLHKCETGPFQNFRWVIPGRLARSSAPHYRGSDLDQNMDAEALEYLTSQGITSVISLNACPLPAAATTRLQGYRMTYHHVPVTEFCAPTLDQLRELWDMYNRQTVTLIYSGFGHGRTGTAVSALQLYNQLALSDTDFRINYVATQDQLRVLNDLRTHLQQSVS</sequence>
<dbReference type="HOGENOM" id="CLU_937466_0_0_1"/>
<name>A0A024RW51_HYPJR</name>
<dbReference type="InterPro" id="IPR029021">
    <property type="entry name" value="Prot-tyrosine_phosphatase-like"/>
</dbReference>
<dbReference type="SUPFAM" id="SSF52799">
    <property type="entry name" value="(Phosphotyrosine protein) phosphatases II"/>
    <property type="match status" value="1"/>
</dbReference>
<dbReference type="Gene3D" id="3.90.190.10">
    <property type="entry name" value="Protein tyrosine phosphatase superfamily"/>
    <property type="match status" value="1"/>
</dbReference>
<dbReference type="GO" id="GO:0016791">
    <property type="term" value="F:phosphatase activity"/>
    <property type="evidence" value="ECO:0007669"/>
    <property type="project" value="UniProtKB-ARBA"/>
</dbReference>
<feature type="domain" description="Swiss Army Knife protein DSP-PTPase phosphatase" evidence="2">
    <location>
        <begin position="145"/>
        <end position="261"/>
    </location>
</feature>
<dbReference type="InterPro" id="IPR057023">
    <property type="entry name" value="PTP-SAK"/>
</dbReference>
<dbReference type="Pfam" id="PF22784">
    <property type="entry name" value="PTP-SAK"/>
    <property type="match status" value="1"/>
</dbReference>
<gene>
    <name evidence="3" type="ORF">M419DRAFT_39463</name>
</gene>
<keyword evidence="1" id="KW-0378">Hydrolase</keyword>
<reference evidence="4" key="1">
    <citation type="journal article" date="2013" name="Ind. Biotechnol.">
        <title>Comparative genomics analysis of Trichoderma reesei strains.</title>
        <authorList>
            <person name="Koike H."/>
            <person name="Aerts A."/>
            <person name="LaButti K."/>
            <person name="Grigoriev I.V."/>
            <person name="Baker S.E."/>
        </authorList>
    </citation>
    <scope>NUCLEOTIDE SEQUENCE [LARGE SCALE GENOMIC DNA]</scope>
    <source>
        <strain evidence="4">ATCC 56765 / BCRC 32924 / NRRL 11460 / Rut C-30</strain>
    </source>
</reference>
<organism evidence="3 4">
    <name type="scientific">Hypocrea jecorina (strain ATCC 56765 / BCRC 32924 / NRRL 11460 / Rut C-30)</name>
    <name type="common">Trichoderma reesei</name>
    <dbReference type="NCBI Taxonomy" id="1344414"/>
    <lineage>
        <taxon>Eukaryota</taxon>
        <taxon>Fungi</taxon>
        <taxon>Dikarya</taxon>
        <taxon>Ascomycota</taxon>
        <taxon>Pezizomycotina</taxon>
        <taxon>Sordariomycetes</taxon>
        <taxon>Hypocreomycetidae</taxon>
        <taxon>Hypocreales</taxon>
        <taxon>Hypocreaceae</taxon>
        <taxon>Trichoderma</taxon>
    </lineage>
</organism>
<dbReference type="OrthoDB" id="432447at2759"/>
<evidence type="ECO:0000256" key="1">
    <source>
        <dbReference type="ARBA" id="ARBA00022801"/>
    </source>
</evidence>
<accession>A0A024RW51</accession>
<dbReference type="EMBL" id="KI911173">
    <property type="protein sequence ID" value="ETR97303.1"/>
    <property type="molecule type" value="Genomic_DNA"/>
</dbReference>
<protein>
    <recommendedName>
        <fullName evidence="2">Swiss Army Knife protein DSP-PTPase phosphatase domain-containing protein</fullName>
    </recommendedName>
</protein>
<dbReference type="Proteomes" id="UP000024376">
    <property type="component" value="Unassembled WGS sequence"/>
</dbReference>
<evidence type="ECO:0000259" key="2">
    <source>
        <dbReference type="Pfam" id="PF22784"/>
    </source>
</evidence>
<dbReference type="AlphaFoldDB" id="A0A024RW51"/>
<evidence type="ECO:0000313" key="3">
    <source>
        <dbReference type="EMBL" id="ETR97303.1"/>
    </source>
</evidence>
<dbReference type="KEGG" id="trr:M419DRAFT_39463"/>